<organism evidence="3 4">
    <name type="scientific">Candidatus Fimiplasma intestinipullorum</name>
    <dbReference type="NCBI Taxonomy" id="2840825"/>
    <lineage>
        <taxon>Bacteria</taxon>
        <taxon>Bacillati</taxon>
        <taxon>Bacillota</taxon>
        <taxon>Clostridia</taxon>
        <taxon>Eubacteriales</taxon>
        <taxon>Candidatus Fimiplasma</taxon>
    </lineage>
</organism>
<evidence type="ECO:0000256" key="1">
    <source>
        <dbReference type="ARBA" id="ARBA00007768"/>
    </source>
</evidence>
<keyword evidence="2" id="KW-0963">Cytoplasm</keyword>
<dbReference type="EMBL" id="DVMJ01000046">
    <property type="protein sequence ID" value="HIU13470.1"/>
    <property type="molecule type" value="Genomic_DNA"/>
</dbReference>
<proteinExistence type="inferred from homology"/>
<dbReference type="SUPFAM" id="SSF110395">
    <property type="entry name" value="CutC-like"/>
    <property type="match status" value="1"/>
</dbReference>
<dbReference type="Gene3D" id="3.20.20.380">
    <property type="entry name" value="Copper homeostasis (CutC) domain"/>
    <property type="match status" value="1"/>
</dbReference>
<dbReference type="HAMAP" id="MF_00795">
    <property type="entry name" value="CutC"/>
    <property type="match status" value="1"/>
</dbReference>
<reference evidence="3" key="2">
    <citation type="journal article" date="2021" name="PeerJ">
        <title>Extensive microbial diversity within the chicken gut microbiome revealed by metagenomics and culture.</title>
        <authorList>
            <person name="Gilroy R."/>
            <person name="Ravi A."/>
            <person name="Getino M."/>
            <person name="Pursley I."/>
            <person name="Horton D.L."/>
            <person name="Alikhan N.F."/>
            <person name="Baker D."/>
            <person name="Gharbi K."/>
            <person name="Hall N."/>
            <person name="Watson M."/>
            <person name="Adriaenssens E.M."/>
            <person name="Foster-Nyarko E."/>
            <person name="Jarju S."/>
            <person name="Secka A."/>
            <person name="Antonio M."/>
            <person name="Oren A."/>
            <person name="Chaudhuri R.R."/>
            <person name="La Ragione R."/>
            <person name="Hildebrand F."/>
            <person name="Pallen M.J."/>
        </authorList>
    </citation>
    <scope>NUCLEOTIDE SEQUENCE</scope>
    <source>
        <strain evidence="3">CHK195-11698</strain>
    </source>
</reference>
<gene>
    <name evidence="2" type="primary">cutC</name>
    <name evidence="3" type="ORF">IAD15_05315</name>
</gene>
<dbReference type="InterPro" id="IPR005627">
    <property type="entry name" value="CutC-like"/>
</dbReference>
<comment type="subcellular location">
    <subcellularLocation>
        <location evidence="2">Cytoplasm</location>
    </subcellularLocation>
</comment>
<dbReference type="InterPro" id="IPR036822">
    <property type="entry name" value="CutC-like_dom_sf"/>
</dbReference>
<protein>
    <recommendedName>
        <fullName evidence="2">PF03932 family protein CutC</fullName>
    </recommendedName>
</protein>
<sequence length="244" mass="26195">MIEVCCGSYEDALQAHLGGADRIELNSALHLGGLTPSTGTLKLTKAAVSIPVIAMVRPRGAGFCYSEKEAEVMMAEAKELLEAGADGIAFGFLNEDGSLDVDRNQAMITLIHQYGKEAVFHRAFDCCKDPFTTMEQLIALGADRVLTSGLAAKAPEGSALIAQLQSRFGDQIEILAGSGVNATNARKLMDDTGIFQVHSSCKAWRKDPTTHINEKVTYAYATGEFADCYDLVSLDLVKELVNSI</sequence>
<evidence type="ECO:0000313" key="3">
    <source>
        <dbReference type="EMBL" id="HIU13470.1"/>
    </source>
</evidence>
<evidence type="ECO:0000256" key="2">
    <source>
        <dbReference type="HAMAP-Rule" id="MF_00795"/>
    </source>
</evidence>
<comment type="caution">
    <text evidence="3">The sequence shown here is derived from an EMBL/GenBank/DDBJ whole genome shotgun (WGS) entry which is preliminary data.</text>
</comment>
<evidence type="ECO:0000313" key="4">
    <source>
        <dbReference type="Proteomes" id="UP000824175"/>
    </source>
</evidence>
<dbReference type="GO" id="GO:0005737">
    <property type="term" value="C:cytoplasm"/>
    <property type="evidence" value="ECO:0007669"/>
    <property type="project" value="UniProtKB-SubCell"/>
</dbReference>
<reference evidence="3" key="1">
    <citation type="submission" date="2020-10" db="EMBL/GenBank/DDBJ databases">
        <authorList>
            <person name="Gilroy R."/>
        </authorList>
    </citation>
    <scope>NUCLEOTIDE SEQUENCE</scope>
    <source>
        <strain evidence="3">CHK195-11698</strain>
    </source>
</reference>
<accession>A0A9D1HMW2</accession>
<dbReference type="Proteomes" id="UP000824175">
    <property type="component" value="Unassembled WGS sequence"/>
</dbReference>
<dbReference type="PANTHER" id="PTHR12598:SF0">
    <property type="entry name" value="COPPER HOMEOSTASIS PROTEIN CUTC HOMOLOG"/>
    <property type="match status" value="1"/>
</dbReference>
<comment type="similarity">
    <text evidence="1 2">Belongs to the CutC family.</text>
</comment>
<comment type="caution">
    <text evidence="2">Once thought to be involved in copper homeostasis, experiments in E.coli have shown this is not the case.</text>
</comment>
<dbReference type="GO" id="GO:0005507">
    <property type="term" value="F:copper ion binding"/>
    <property type="evidence" value="ECO:0007669"/>
    <property type="project" value="TreeGrafter"/>
</dbReference>
<dbReference type="PANTHER" id="PTHR12598">
    <property type="entry name" value="COPPER HOMEOSTASIS PROTEIN CUTC"/>
    <property type="match status" value="1"/>
</dbReference>
<name>A0A9D1HMW2_9FIRM</name>
<dbReference type="AlphaFoldDB" id="A0A9D1HMW2"/>
<dbReference type="Pfam" id="PF03932">
    <property type="entry name" value="CutC"/>
    <property type="match status" value="1"/>
</dbReference>